<dbReference type="SUPFAM" id="SSF57716">
    <property type="entry name" value="Glucocorticoid receptor-like (DNA-binding domain)"/>
    <property type="match status" value="3"/>
</dbReference>
<feature type="compositionally biased region" description="Low complexity" evidence="7">
    <location>
        <begin position="124"/>
        <end position="145"/>
    </location>
</feature>
<dbReference type="EnsemblMetazoa" id="XM_019998492.1">
    <property type="protein sequence ID" value="XP_019854051.1"/>
    <property type="gene ID" value="LOC100638775"/>
</dbReference>
<evidence type="ECO:0000256" key="2">
    <source>
        <dbReference type="ARBA" id="ARBA00022490"/>
    </source>
</evidence>
<dbReference type="GO" id="GO:0031941">
    <property type="term" value="C:filamentous actin"/>
    <property type="evidence" value="ECO:0007669"/>
    <property type="project" value="TreeGrafter"/>
</dbReference>
<protein>
    <recommendedName>
        <fullName evidence="12">PDZ and LIM domain protein Zasp</fullName>
    </recommendedName>
</protein>
<evidence type="ECO:0000259" key="9">
    <source>
        <dbReference type="PROSITE" id="PS50106"/>
    </source>
</evidence>
<keyword evidence="11" id="KW-1185">Reference proteome</keyword>
<dbReference type="GO" id="GO:0046872">
    <property type="term" value="F:metal ion binding"/>
    <property type="evidence" value="ECO:0007669"/>
    <property type="project" value="UniProtKB-KW"/>
</dbReference>
<dbReference type="PROSITE" id="PS50023">
    <property type="entry name" value="LIM_DOMAIN_2"/>
    <property type="match status" value="3"/>
</dbReference>
<sequence length="470" mass="50494">MARKITLSGGGPWGFTLAGGKDFGSHLQVSKLNPNGKAKQAGVCEQDYILEINDIETQGVTHHEAQQLIRTTGTSLSLLLSNEAPQRSAYAPAAATAAPQTTPTSQPTQSQGSRPRPPPPPAPTGTVTPPKNTTPVKTTPTITPTKPSPAKPVQRVQPPQPIQTTPPKPTFVDSSSENDPIFQSPTFKKITSESPSALSPSPVVTPPTQPMKHMTIEDGNTRKSTQRPPPPTATPTNFTTTSMKVASNAGPKGSPPVAKPAPPPVKRPGPPPVSGAVPTPAPQQQSPTQAKVTSRQGVCEACHEPIRGSYSSAMNKVWHPEHFVCYRCHCQLSGGTFVFEEEKIFCNNCYEKQVAQICSLCRKAIVGPMVNATNRYYHQECFRCSRCSCNLSQQDGFNMENGMLFCSNCFTEAYGVSCSGCGQTIGANELWVEALDRNWHPQCFVCGGCKRTLEGSKFFAKLGQPYCGQC</sequence>
<dbReference type="InParanoid" id="A0A1X7UI27"/>
<dbReference type="EnsemblMetazoa" id="Aqu2.1.27325_001">
    <property type="protein sequence ID" value="Aqu2.1.27325_001"/>
    <property type="gene ID" value="Aqu2.1.27325"/>
</dbReference>
<dbReference type="KEGG" id="aqu:100638775"/>
<dbReference type="PROSITE" id="PS50106">
    <property type="entry name" value="PDZ"/>
    <property type="match status" value="1"/>
</dbReference>
<keyword evidence="4 6" id="KW-0862">Zinc</keyword>
<feature type="compositionally biased region" description="Low complexity" evidence="7">
    <location>
        <begin position="88"/>
        <end position="114"/>
    </location>
</feature>
<comment type="subcellular location">
    <subcellularLocation>
        <location evidence="1">Cytoplasm</location>
    </subcellularLocation>
</comment>
<evidence type="ECO:0000259" key="8">
    <source>
        <dbReference type="PROSITE" id="PS50023"/>
    </source>
</evidence>
<keyword evidence="5 6" id="KW-0440">LIM domain</keyword>
<dbReference type="CDD" id="cd08368">
    <property type="entry name" value="LIM"/>
    <property type="match status" value="2"/>
</dbReference>
<dbReference type="eggNOG" id="KOG1703">
    <property type="taxonomic scope" value="Eukaryota"/>
</dbReference>
<dbReference type="InterPro" id="IPR001781">
    <property type="entry name" value="Znf_LIM"/>
</dbReference>
<name>A0A1X7UI27_AMPQE</name>
<dbReference type="OrthoDB" id="5911912at2759"/>
<dbReference type="Proteomes" id="UP000007879">
    <property type="component" value="Unassembled WGS sequence"/>
</dbReference>
<dbReference type="CDD" id="cd06753">
    <property type="entry name" value="PDZ_PDLIM-like"/>
    <property type="match status" value="1"/>
</dbReference>
<dbReference type="AlphaFoldDB" id="A0A1X7UI27"/>
<evidence type="ECO:0000256" key="1">
    <source>
        <dbReference type="ARBA" id="ARBA00004496"/>
    </source>
</evidence>
<keyword evidence="2" id="KW-0963">Cytoplasm</keyword>
<gene>
    <name evidence="10" type="primary">100638775</name>
</gene>
<feature type="domain" description="LIM zinc-binding" evidence="8">
    <location>
        <begin position="416"/>
        <end position="470"/>
    </location>
</feature>
<evidence type="ECO:0000313" key="11">
    <source>
        <dbReference type="Proteomes" id="UP000007879"/>
    </source>
</evidence>
<dbReference type="Pfam" id="PF00595">
    <property type="entry name" value="PDZ"/>
    <property type="match status" value="1"/>
</dbReference>
<dbReference type="GO" id="GO:0005737">
    <property type="term" value="C:cytoplasm"/>
    <property type="evidence" value="ECO:0007669"/>
    <property type="project" value="UniProtKB-SubCell"/>
</dbReference>
<evidence type="ECO:0008006" key="12">
    <source>
        <dbReference type="Google" id="ProtNLM"/>
    </source>
</evidence>
<feature type="domain" description="PDZ" evidence="9">
    <location>
        <begin position="2"/>
        <end position="84"/>
    </location>
</feature>
<dbReference type="GO" id="GO:0051371">
    <property type="term" value="F:muscle alpha-actinin binding"/>
    <property type="evidence" value="ECO:0007669"/>
    <property type="project" value="TreeGrafter"/>
</dbReference>
<dbReference type="STRING" id="400682.A0A1X7UI27"/>
<evidence type="ECO:0000256" key="5">
    <source>
        <dbReference type="ARBA" id="ARBA00023038"/>
    </source>
</evidence>
<feature type="region of interest" description="Disordered" evidence="7">
    <location>
        <begin position="88"/>
        <end position="290"/>
    </location>
</feature>
<dbReference type="FunCoup" id="A0A1X7UI27">
    <property type="interactions" value="479"/>
</dbReference>
<dbReference type="InterPro" id="IPR036034">
    <property type="entry name" value="PDZ_sf"/>
</dbReference>
<evidence type="ECO:0000256" key="3">
    <source>
        <dbReference type="ARBA" id="ARBA00022723"/>
    </source>
</evidence>
<evidence type="ECO:0000256" key="4">
    <source>
        <dbReference type="ARBA" id="ARBA00022833"/>
    </source>
</evidence>
<dbReference type="SMART" id="SM00228">
    <property type="entry name" value="PDZ"/>
    <property type="match status" value="1"/>
</dbReference>
<dbReference type="FunFam" id="2.10.110.10:FF:000009">
    <property type="entry name" value="Paxillin isoform 1"/>
    <property type="match status" value="1"/>
</dbReference>
<evidence type="ECO:0000256" key="6">
    <source>
        <dbReference type="PROSITE-ProRule" id="PRU00125"/>
    </source>
</evidence>
<feature type="compositionally biased region" description="Pro residues" evidence="7">
    <location>
        <begin position="158"/>
        <end position="169"/>
    </location>
</feature>
<dbReference type="GO" id="GO:0005912">
    <property type="term" value="C:adherens junction"/>
    <property type="evidence" value="ECO:0007669"/>
    <property type="project" value="TreeGrafter"/>
</dbReference>
<evidence type="ECO:0000313" key="10">
    <source>
        <dbReference type="EnsemblMetazoa" id="Aqu2.1.27325_001"/>
    </source>
</evidence>
<dbReference type="PANTHER" id="PTHR24214:SF38">
    <property type="entry name" value="PDZ AND LIM DOMAIN PROTEIN ZASP-RELATED"/>
    <property type="match status" value="1"/>
</dbReference>
<dbReference type="InterPro" id="IPR050604">
    <property type="entry name" value="PDZ-LIM_domain"/>
</dbReference>
<dbReference type="PANTHER" id="PTHR24214">
    <property type="entry name" value="PDZ AND LIM DOMAIN PROTEIN ZASP"/>
    <property type="match status" value="1"/>
</dbReference>
<feature type="compositionally biased region" description="Low complexity" evidence="7">
    <location>
        <begin position="192"/>
        <end position="202"/>
    </location>
</feature>
<keyword evidence="3 6" id="KW-0479">Metal-binding</keyword>
<feature type="compositionally biased region" description="Pro residues" evidence="7">
    <location>
        <begin position="253"/>
        <end position="273"/>
    </location>
</feature>
<dbReference type="GO" id="GO:0030036">
    <property type="term" value="P:actin cytoskeleton organization"/>
    <property type="evidence" value="ECO:0007669"/>
    <property type="project" value="TreeGrafter"/>
</dbReference>
<evidence type="ECO:0000256" key="7">
    <source>
        <dbReference type="SAM" id="MobiDB-lite"/>
    </source>
</evidence>
<dbReference type="Gene3D" id="2.30.42.10">
    <property type="match status" value="1"/>
</dbReference>
<feature type="domain" description="LIM zinc-binding" evidence="8">
    <location>
        <begin position="297"/>
        <end position="356"/>
    </location>
</feature>
<dbReference type="InterPro" id="IPR001478">
    <property type="entry name" value="PDZ"/>
</dbReference>
<dbReference type="GO" id="GO:0001725">
    <property type="term" value="C:stress fiber"/>
    <property type="evidence" value="ECO:0007669"/>
    <property type="project" value="TreeGrafter"/>
</dbReference>
<dbReference type="SMART" id="SM00132">
    <property type="entry name" value="LIM"/>
    <property type="match status" value="3"/>
</dbReference>
<accession>A0A1X7UI27</accession>
<feature type="compositionally biased region" description="Polar residues" evidence="7">
    <location>
        <begin position="172"/>
        <end position="186"/>
    </location>
</feature>
<reference evidence="11" key="1">
    <citation type="journal article" date="2010" name="Nature">
        <title>The Amphimedon queenslandica genome and the evolution of animal complexity.</title>
        <authorList>
            <person name="Srivastava M."/>
            <person name="Simakov O."/>
            <person name="Chapman J."/>
            <person name="Fahey B."/>
            <person name="Gauthier M.E."/>
            <person name="Mitros T."/>
            <person name="Richards G.S."/>
            <person name="Conaco C."/>
            <person name="Dacre M."/>
            <person name="Hellsten U."/>
            <person name="Larroux C."/>
            <person name="Putnam N.H."/>
            <person name="Stanke M."/>
            <person name="Adamska M."/>
            <person name="Darling A."/>
            <person name="Degnan S.M."/>
            <person name="Oakley T.H."/>
            <person name="Plachetzki D.C."/>
            <person name="Zhai Y."/>
            <person name="Adamski M."/>
            <person name="Calcino A."/>
            <person name="Cummins S.F."/>
            <person name="Goodstein D.M."/>
            <person name="Harris C."/>
            <person name="Jackson D.J."/>
            <person name="Leys S.P."/>
            <person name="Shu S."/>
            <person name="Woodcroft B.J."/>
            <person name="Vervoort M."/>
            <person name="Kosik K.S."/>
            <person name="Manning G."/>
            <person name="Degnan B.M."/>
            <person name="Rokhsar D.S."/>
        </authorList>
    </citation>
    <scope>NUCLEOTIDE SEQUENCE [LARGE SCALE GENOMIC DNA]</scope>
</reference>
<organism evidence="10">
    <name type="scientific">Amphimedon queenslandica</name>
    <name type="common">Sponge</name>
    <dbReference type="NCBI Taxonomy" id="400682"/>
    <lineage>
        <taxon>Eukaryota</taxon>
        <taxon>Metazoa</taxon>
        <taxon>Porifera</taxon>
        <taxon>Demospongiae</taxon>
        <taxon>Heteroscleromorpha</taxon>
        <taxon>Haplosclerida</taxon>
        <taxon>Niphatidae</taxon>
        <taxon>Amphimedon</taxon>
    </lineage>
</organism>
<reference evidence="10" key="2">
    <citation type="submission" date="2017-05" db="UniProtKB">
        <authorList>
            <consortium name="EnsemblMetazoa"/>
        </authorList>
    </citation>
    <scope>IDENTIFICATION</scope>
</reference>
<proteinExistence type="predicted"/>
<dbReference type="SUPFAM" id="SSF50156">
    <property type="entry name" value="PDZ domain-like"/>
    <property type="match status" value="1"/>
</dbReference>
<dbReference type="FunFam" id="2.30.42.10:FF:000055">
    <property type="entry name" value="PDZ and LIM domain protein 3"/>
    <property type="match status" value="1"/>
</dbReference>
<dbReference type="Pfam" id="PF00412">
    <property type="entry name" value="LIM"/>
    <property type="match status" value="3"/>
</dbReference>
<dbReference type="GO" id="GO:0003779">
    <property type="term" value="F:actin binding"/>
    <property type="evidence" value="ECO:0007669"/>
    <property type="project" value="TreeGrafter"/>
</dbReference>
<dbReference type="Gene3D" id="2.10.110.10">
    <property type="entry name" value="Cysteine Rich Protein"/>
    <property type="match status" value="3"/>
</dbReference>
<feature type="domain" description="LIM zinc-binding" evidence="8">
    <location>
        <begin position="357"/>
        <end position="415"/>
    </location>
</feature>
<dbReference type="PROSITE" id="PS00478">
    <property type="entry name" value="LIM_DOMAIN_1"/>
    <property type="match status" value="2"/>
</dbReference>